<dbReference type="InterPro" id="IPR050209">
    <property type="entry name" value="Rab_GTPases_membrane_traffic"/>
</dbReference>
<proteinExistence type="inferred from homology"/>
<dbReference type="EMBL" id="CP119899">
    <property type="protein sequence ID" value="WFD28786.1"/>
    <property type="molecule type" value="Genomic_DNA"/>
</dbReference>
<evidence type="ECO:0000313" key="5">
    <source>
        <dbReference type="EMBL" id="WFD28786.1"/>
    </source>
</evidence>
<dbReference type="PROSITE" id="PS51421">
    <property type="entry name" value="RAS"/>
    <property type="match status" value="1"/>
</dbReference>
<evidence type="ECO:0000256" key="3">
    <source>
        <dbReference type="ARBA" id="ARBA00023134"/>
    </source>
</evidence>
<name>A0AAF0EU06_9BASI</name>
<keyword evidence="4" id="KW-0449">Lipoprotein</keyword>
<dbReference type="PANTHER" id="PTHR47979">
    <property type="entry name" value="DRAB11-RELATED"/>
    <property type="match status" value="1"/>
</dbReference>
<evidence type="ECO:0000256" key="1">
    <source>
        <dbReference type="ARBA" id="ARBA00006270"/>
    </source>
</evidence>
<dbReference type="Proteomes" id="UP001213623">
    <property type="component" value="Chromosome 8"/>
</dbReference>
<keyword evidence="6" id="KW-1185">Reference proteome</keyword>
<reference evidence="5" key="1">
    <citation type="submission" date="2023-03" db="EMBL/GenBank/DDBJ databases">
        <title>Mating type loci evolution in Malassezia.</title>
        <authorList>
            <person name="Coelho M.A."/>
        </authorList>
    </citation>
    <scope>NUCLEOTIDE SEQUENCE</scope>
    <source>
        <strain evidence="5">CBS 9557</strain>
    </source>
</reference>
<dbReference type="SMART" id="SM00175">
    <property type="entry name" value="RAB"/>
    <property type="match status" value="1"/>
</dbReference>
<dbReference type="NCBIfam" id="TIGR00231">
    <property type="entry name" value="small_GTP"/>
    <property type="match status" value="1"/>
</dbReference>
<dbReference type="Pfam" id="PF00071">
    <property type="entry name" value="Ras"/>
    <property type="match status" value="1"/>
</dbReference>
<keyword evidence="2" id="KW-0547">Nucleotide-binding</keyword>
<dbReference type="SMART" id="SM00174">
    <property type="entry name" value="RHO"/>
    <property type="match status" value="1"/>
</dbReference>
<dbReference type="SMART" id="SM00176">
    <property type="entry name" value="RAN"/>
    <property type="match status" value="1"/>
</dbReference>
<evidence type="ECO:0000256" key="2">
    <source>
        <dbReference type="ARBA" id="ARBA00022741"/>
    </source>
</evidence>
<protein>
    <recommendedName>
        <fullName evidence="7">Ras-related protein Rab-4B</fullName>
    </recommendedName>
</protein>
<dbReference type="SMART" id="SM00173">
    <property type="entry name" value="RAS"/>
    <property type="match status" value="1"/>
</dbReference>
<dbReference type="Gene3D" id="3.40.50.300">
    <property type="entry name" value="P-loop containing nucleotide triphosphate hydrolases"/>
    <property type="match status" value="1"/>
</dbReference>
<dbReference type="SUPFAM" id="SSF52540">
    <property type="entry name" value="P-loop containing nucleoside triphosphate hydrolases"/>
    <property type="match status" value="1"/>
</dbReference>
<sequence length="200" mass="21917">MDAEDVDEPYDFLIKTIVIGESGTGKSCLAHYFAQGHAPRHTTQTIGLEFVSRVVQIGDQRVKLQIWDTAGQERFRSVTRSYYRGAAVVVLVYDLTQHATFAGLGSWLDDVRALASPHVVTVLVGNKLDREADEREVPTFEASRWAAQHHVLFAETSSLTGESVDVPFVLAARAVLYGLRAGTIDLEQPDSGIAYGGEPL</sequence>
<dbReference type="GO" id="GO:0005525">
    <property type="term" value="F:GTP binding"/>
    <property type="evidence" value="ECO:0007669"/>
    <property type="project" value="UniProtKB-KW"/>
</dbReference>
<keyword evidence="3" id="KW-0342">GTP-binding</keyword>
<organism evidence="5 6">
    <name type="scientific">Malassezia nana</name>
    <dbReference type="NCBI Taxonomy" id="180528"/>
    <lineage>
        <taxon>Eukaryota</taxon>
        <taxon>Fungi</taxon>
        <taxon>Dikarya</taxon>
        <taxon>Basidiomycota</taxon>
        <taxon>Ustilaginomycotina</taxon>
        <taxon>Malasseziomycetes</taxon>
        <taxon>Malasseziales</taxon>
        <taxon>Malasseziaceae</taxon>
        <taxon>Malassezia</taxon>
    </lineage>
</organism>
<accession>A0AAF0EU06</accession>
<evidence type="ECO:0000313" key="6">
    <source>
        <dbReference type="Proteomes" id="UP001213623"/>
    </source>
</evidence>
<dbReference type="AlphaFoldDB" id="A0AAF0EU06"/>
<dbReference type="InterPro" id="IPR005225">
    <property type="entry name" value="Small_GTP-bd"/>
</dbReference>
<dbReference type="InterPro" id="IPR001806">
    <property type="entry name" value="Small_GTPase"/>
</dbReference>
<comment type="similarity">
    <text evidence="1">Belongs to the small GTPase superfamily. Rab family.</text>
</comment>
<dbReference type="PROSITE" id="PS51419">
    <property type="entry name" value="RAB"/>
    <property type="match status" value="1"/>
</dbReference>
<evidence type="ECO:0000256" key="4">
    <source>
        <dbReference type="ARBA" id="ARBA00023288"/>
    </source>
</evidence>
<evidence type="ECO:0008006" key="7">
    <source>
        <dbReference type="Google" id="ProtNLM"/>
    </source>
</evidence>
<dbReference type="PRINTS" id="PR00449">
    <property type="entry name" value="RASTRNSFRMNG"/>
</dbReference>
<dbReference type="GO" id="GO:0003924">
    <property type="term" value="F:GTPase activity"/>
    <property type="evidence" value="ECO:0007669"/>
    <property type="project" value="InterPro"/>
</dbReference>
<dbReference type="InterPro" id="IPR027417">
    <property type="entry name" value="P-loop_NTPase"/>
</dbReference>
<gene>
    <name evidence="5" type="ORF">MNAN1_003801</name>
</gene>
<dbReference type="FunFam" id="3.40.50.300:FF:001129">
    <property type="entry name" value="ras-related protein Rab-44 isoform X2"/>
    <property type="match status" value="1"/>
</dbReference>